<comment type="caution">
    <text evidence="3">The sequence shown here is derived from an EMBL/GenBank/DDBJ whole genome shotgun (WGS) entry which is preliminary data.</text>
</comment>
<keyword evidence="2" id="KW-1133">Transmembrane helix</keyword>
<gene>
    <name evidence="3" type="ORF">ACKQTC_05085</name>
</gene>
<evidence type="ECO:0000256" key="1">
    <source>
        <dbReference type="SAM" id="MobiDB-lite"/>
    </source>
</evidence>
<evidence type="ECO:0000256" key="2">
    <source>
        <dbReference type="SAM" id="Phobius"/>
    </source>
</evidence>
<keyword evidence="2" id="KW-0472">Membrane</keyword>
<dbReference type="Proteomes" id="UP001631949">
    <property type="component" value="Unassembled WGS sequence"/>
</dbReference>
<sequence>MPKNDRDPAFIPTAPDQPTGLPTEDQASATLAHWHLGPLPDPDDLARYESIAPGLASRLVKLARERAARQDQLRALALRSAARRDLAELLLTFLLAILAGLGGFDSLAQGDLATGLTLSGGSLSAIALALLRRRPHPHP</sequence>
<keyword evidence="4" id="KW-1185">Reference proteome</keyword>
<name>A0ABW9GYQ3_9FIRM</name>
<feature type="transmembrane region" description="Helical" evidence="2">
    <location>
        <begin position="110"/>
        <end position="131"/>
    </location>
</feature>
<feature type="region of interest" description="Disordered" evidence="1">
    <location>
        <begin position="1"/>
        <end position="24"/>
    </location>
</feature>
<reference evidence="3 4" key="1">
    <citation type="journal article" date="2016" name="Int. J. Syst. Evol. Microbiol.">
        <title>Peptococcus simiae sp. nov., isolated from rhesus macaque faeces and emended description of the genus Peptococcus.</title>
        <authorList>
            <person name="Shkoporov A.N."/>
            <person name="Efimov B.A."/>
            <person name="Kondova I."/>
            <person name="Ouwerling B."/>
            <person name="Chaplin A.V."/>
            <person name="Shcherbakova V.A."/>
            <person name="Langermans J.A.M."/>
        </authorList>
    </citation>
    <scope>NUCLEOTIDE SEQUENCE [LARGE SCALE GENOMIC DNA]</scope>
    <source>
        <strain evidence="3 4">M108</strain>
    </source>
</reference>
<evidence type="ECO:0000313" key="3">
    <source>
        <dbReference type="EMBL" id="MFM9413734.1"/>
    </source>
</evidence>
<organism evidence="3 4">
    <name type="scientific">Peptococcus simiae</name>
    <dbReference type="NCBI Taxonomy" id="1643805"/>
    <lineage>
        <taxon>Bacteria</taxon>
        <taxon>Bacillati</taxon>
        <taxon>Bacillota</taxon>
        <taxon>Clostridia</taxon>
        <taxon>Eubacteriales</taxon>
        <taxon>Peptococcaceae</taxon>
        <taxon>Peptococcus</taxon>
    </lineage>
</organism>
<evidence type="ECO:0000313" key="4">
    <source>
        <dbReference type="Proteomes" id="UP001631949"/>
    </source>
</evidence>
<proteinExistence type="predicted"/>
<feature type="transmembrane region" description="Helical" evidence="2">
    <location>
        <begin position="86"/>
        <end position="104"/>
    </location>
</feature>
<dbReference type="InterPro" id="IPR019284">
    <property type="entry name" value="RP532"/>
</dbReference>
<keyword evidence="2" id="KW-0812">Transmembrane</keyword>
<protein>
    <submittedName>
        <fullName evidence="3">DUF2335 domain-containing protein</fullName>
    </submittedName>
</protein>
<dbReference type="EMBL" id="JBJUVG010000005">
    <property type="protein sequence ID" value="MFM9413734.1"/>
    <property type="molecule type" value="Genomic_DNA"/>
</dbReference>
<dbReference type="Pfam" id="PF10097">
    <property type="entry name" value="DUF2335"/>
    <property type="match status" value="1"/>
</dbReference>
<dbReference type="RefSeq" id="WP_408977350.1">
    <property type="nucleotide sequence ID" value="NZ_JBJUVG010000005.1"/>
</dbReference>
<accession>A0ABW9GYQ3</accession>